<proteinExistence type="predicted"/>
<organism evidence="1 2">
    <name type="scientific">Persea americana</name>
    <name type="common">Avocado</name>
    <dbReference type="NCBI Taxonomy" id="3435"/>
    <lineage>
        <taxon>Eukaryota</taxon>
        <taxon>Viridiplantae</taxon>
        <taxon>Streptophyta</taxon>
        <taxon>Embryophyta</taxon>
        <taxon>Tracheophyta</taxon>
        <taxon>Spermatophyta</taxon>
        <taxon>Magnoliopsida</taxon>
        <taxon>Magnoliidae</taxon>
        <taxon>Laurales</taxon>
        <taxon>Lauraceae</taxon>
        <taxon>Persea</taxon>
    </lineage>
</organism>
<accession>A0ACC2L5S8</accession>
<evidence type="ECO:0000313" key="1">
    <source>
        <dbReference type="EMBL" id="KAJ8628856.1"/>
    </source>
</evidence>
<comment type="caution">
    <text evidence="1">The sequence shown here is derived from an EMBL/GenBank/DDBJ whole genome shotgun (WGS) entry which is preliminary data.</text>
</comment>
<reference evidence="1 2" key="1">
    <citation type="journal article" date="2022" name="Hortic Res">
        <title>A haplotype resolved chromosomal level avocado genome allows analysis of novel avocado genes.</title>
        <authorList>
            <person name="Nath O."/>
            <person name="Fletcher S.J."/>
            <person name="Hayward A."/>
            <person name="Shaw L.M."/>
            <person name="Masouleh A.K."/>
            <person name="Furtado A."/>
            <person name="Henry R.J."/>
            <person name="Mitter N."/>
        </authorList>
    </citation>
    <scope>NUCLEOTIDE SEQUENCE [LARGE SCALE GENOMIC DNA]</scope>
    <source>
        <strain evidence="2">cv. Hass</strain>
    </source>
</reference>
<keyword evidence="2" id="KW-1185">Reference proteome</keyword>
<sequence length="274" mass="29932">MEDQDSGGKSANKVATGEDEGSTMPIPEKKWNGTTSITAAVTTTSNDAVTTTSNEDSSTVDLYEVIVSTSLNSNPYAGIELDTRELDSINCYVQFSFLHAAASAPSVCDSDNVKRRDDCGLHRNRTDNPSSVLLPVSDRRLPKRKATLGYRTGEEDYRIAADPVLSLLLHRSLRRLHPSPEKGVAGVVQFAKEEEGDQNRITKAEYFRDMGDNVSMMADSTSRWAEALREISGRLPEMPADGGYPAYLAARLAAFYERAGKVKCLGGPDRLPLH</sequence>
<evidence type="ECO:0000313" key="2">
    <source>
        <dbReference type="Proteomes" id="UP001234297"/>
    </source>
</evidence>
<name>A0ACC2L5S8_PERAE</name>
<gene>
    <name evidence="1" type="ORF">MRB53_022179</name>
</gene>
<dbReference type="Proteomes" id="UP001234297">
    <property type="component" value="Chromosome 7"/>
</dbReference>
<protein>
    <submittedName>
        <fullName evidence="1">Uncharacterized protein</fullName>
    </submittedName>
</protein>
<dbReference type="EMBL" id="CM056815">
    <property type="protein sequence ID" value="KAJ8628856.1"/>
    <property type="molecule type" value="Genomic_DNA"/>
</dbReference>